<keyword evidence="2" id="KW-0732">Signal</keyword>
<feature type="signal peptide" evidence="2">
    <location>
        <begin position="1"/>
        <end position="19"/>
    </location>
</feature>
<reference evidence="5" key="2">
    <citation type="submission" date="2020-10" db="UniProtKB">
        <authorList>
            <consortium name="WormBaseParasite"/>
        </authorList>
    </citation>
    <scope>IDENTIFICATION</scope>
</reference>
<protein>
    <submittedName>
        <fullName evidence="5">ShKT domain-containing protein</fullName>
    </submittedName>
</protein>
<evidence type="ECO:0000313" key="4">
    <source>
        <dbReference type="Proteomes" id="UP000492821"/>
    </source>
</evidence>
<evidence type="ECO:0000256" key="1">
    <source>
        <dbReference type="PROSITE-ProRule" id="PRU01005"/>
    </source>
</evidence>
<dbReference type="WBParaSite" id="Pan_g7556.t1">
    <property type="protein sequence ID" value="Pan_g7556.t1"/>
    <property type="gene ID" value="Pan_g7556"/>
</dbReference>
<dbReference type="PANTHER" id="PTHR21724">
    <property type="entry name" value="SHKT DOMAIN-CONTAINING PROTEIN"/>
    <property type="match status" value="1"/>
</dbReference>
<organism evidence="4 5">
    <name type="scientific">Panagrellus redivivus</name>
    <name type="common">Microworm</name>
    <dbReference type="NCBI Taxonomy" id="6233"/>
    <lineage>
        <taxon>Eukaryota</taxon>
        <taxon>Metazoa</taxon>
        <taxon>Ecdysozoa</taxon>
        <taxon>Nematoda</taxon>
        <taxon>Chromadorea</taxon>
        <taxon>Rhabditida</taxon>
        <taxon>Tylenchina</taxon>
        <taxon>Panagrolaimomorpha</taxon>
        <taxon>Panagrolaimoidea</taxon>
        <taxon>Panagrolaimidae</taxon>
        <taxon>Panagrellus</taxon>
    </lineage>
</organism>
<accession>A0A7E4W671</accession>
<feature type="disulfide bond" evidence="1">
    <location>
        <begin position="21"/>
        <end position="55"/>
    </location>
</feature>
<dbReference type="Pfam" id="PF01549">
    <property type="entry name" value="ShK"/>
    <property type="match status" value="2"/>
</dbReference>
<feature type="domain" description="ShKT" evidence="3">
    <location>
        <begin position="58"/>
        <end position="95"/>
    </location>
</feature>
<reference evidence="4" key="1">
    <citation type="journal article" date="2013" name="Genetics">
        <title>The draft genome and transcriptome of Panagrellus redivivus are shaped by the harsh demands of a free-living lifestyle.</title>
        <authorList>
            <person name="Srinivasan J."/>
            <person name="Dillman A.R."/>
            <person name="Macchietto M.G."/>
            <person name="Heikkinen L."/>
            <person name="Lakso M."/>
            <person name="Fracchia K.M."/>
            <person name="Antoshechkin I."/>
            <person name="Mortazavi A."/>
            <person name="Wong G."/>
            <person name="Sternberg P.W."/>
        </authorList>
    </citation>
    <scope>NUCLEOTIDE SEQUENCE [LARGE SCALE GENOMIC DNA]</scope>
    <source>
        <strain evidence="4">MT8872</strain>
    </source>
</reference>
<dbReference type="AlphaFoldDB" id="A0A7E4W671"/>
<dbReference type="SMART" id="SM00254">
    <property type="entry name" value="ShKT"/>
    <property type="match status" value="2"/>
</dbReference>
<evidence type="ECO:0000256" key="2">
    <source>
        <dbReference type="SAM" id="SignalP"/>
    </source>
</evidence>
<evidence type="ECO:0000313" key="5">
    <source>
        <dbReference type="WBParaSite" id="Pan_g7556.t1"/>
    </source>
</evidence>
<comment type="caution">
    <text evidence="1">Lacks conserved residue(s) required for the propagation of feature annotation.</text>
</comment>
<keyword evidence="1" id="KW-1015">Disulfide bond</keyword>
<dbReference type="Gene3D" id="1.10.10.1870">
    <property type="entry name" value="ShTK domain-like"/>
    <property type="match status" value="1"/>
</dbReference>
<dbReference type="PROSITE" id="PS51670">
    <property type="entry name" value="SHKT"/>
    <property type="match status" value="2"/>
</dbReference>
<evidence type="ECO:0000259" key="3">
    <source>
        <dbReference type="PROSITE" id="PS51670"/>
    </source>
</evidence>
<dbReference type="PANTHER" id="PTHR21724:SF109">
    <property type="entry name" value="SHKT DOMAIN-CONTAINING PROTEIN"/>
    <property type="match status" value="1"/>
</dbReference>
<dbReference type="Gene3D" id="1.10.10.1940">
    <property type="match status" value="1"/>
</dbReference>
<dbReference type="Proteomes" id="UP000492821">
    <property type="component" value="Unassembled WGS sequence"/>
</dbReference>
<name>A0A7E4W671_PANRE</name>
<feature type="chain" id="PRO_5028895354" evidence="2">
    <location>
        <begin position="20"/>
        <end position="95"/>
    </location>
</feature>
<keyword evidence="4" id="KW-1185">Reference proteome</keyword>
<sequence>MCRLLILAALIATVSLVESSCVDTASNCAADRHLCNDKLWHDLMFDNCKQTCNFCDTCVDSHSNCAEYVRNGFCNSTFYTPLQKRQFCGKSCNLC</sequence>
<feature type="domain" description="ShKT" evidence="3">
    <location>
        <begin position="21"/>
        <end position="55"/>
    </location>
</feature>
<dbReference type="InterPro" id="IPR003582">
    <property type="entry name" value="ShKT_dom"/>
</dbReference>
<proteinExistence type="predicted"/>